<feature type="coiled-coil region" evidence="1">
    <location>
        <begin position="362"/>
        <end position="403"/>
    </location>
</feature>
<evidence type="ECO:0000256" key="2">
    <source>
        <dbReference type="SAM" id="MobiDB-lite"/>
    </source>
</evidence>
<dbReference type="PANTHER" id="PTHR21707">
    <property type="entry name" value="FLAGELLUM-ASSOCIATED COILED-COIL DOMAIN-CONTAINING PROTEIN 1"/>
    <property type="match status" value="1"/>
</dbReference>
<reference evidence="3" key="1">
    <citation type="submission" date="2022-03" db="EMBL/GenBank/DDBJ databases">
        <title>Genomic analyses of argali, domestic sheep and their hybrids provide insights into chromosomal evolution, heterosis and genetic basis of agronomic traits.</title>
        <authorList>
            <person name="Li M."/>
        </authorList>
    </citation>
    <scope>NUCLEOTIDE SEQUENCE</scope>
    <source>
        <strain evidence="3">CAU-MHL-2022a</strain>
        <tissue evidence="3">Skin</tissue>
    </source>
</reference>
<organism evidence="3 4">
    <name type="scientific">Ovis ammon polii</name>
    <dbReference type="NCBI Taxonomy" id="230172"/>
    <lineage>
        <taxon>Eukaryota</taxon>
        <taxon>Metazoa</taxon>
        <taxon>Chordata</taxon>
        <taxon>Craniata</taxon>
        <taxon>Vertebrata</taxon>
        <taxon>Euteleostomi</taxon>
        <taxon>Mammalia</taxon>
        <taxon>Eutheria</taxon>
        <taxon>Laurasiatheria</taxon>
        <taxon>Artiodactyla</taxon>
        <taxon>Ruminantia</taxon>
        <taxon>Pecora</taxon>
        <taxon>Bovidae</taxon>
        <taxon>Caprinae</taxon>
        <taxon>Ovis</taxon>
    </lineage>
</organism>
<keyword evidence="1" id="KW-0175">Coiled coil</keyword>
<accession>A0AAD4YF79</accession>
<dbReference type="PANTHER" id="PTHR21707:SF42">
    <property type="entry name" value="FLAGELLUM-ASSOCIATED COILED-COIL DOMAIN-CONTAINING PROTEIN 1"/>
    <property type="match status" value="1"/>
</dbReference>
<sequence>MYPNPLIYCTCWDPWNLGPRKLIKTPQPPSKTSSVKPKLSPLPPAGKKQNYAQPITKPVVSPKMKVHLGKQEESNKLPNEVINVSPGYRLVRNREQISVTLGDEMFDRKKHSESEDMGKVKISSESPNYPYSLLASLPKRAVSELNNLTAKFPSPSPPSASAPLPHDDGGSAEHSLALTGPEPVMLRESPGWHSLEALWVMGYLSHRIDIIADLKEQISELTVIIEQMNRDHRSAQKLLSNEMDLRCAEMQKNFESKTRELEEAHAAQLSELEKNYKAALKAEKLAAQDKLEEMGKEYKYLKNMFHIYQDSIYDEMEDKWSKKKAEWEKDEKLERERILLQQKHRITRKFELESEEERKKINESYTAIFENFSQEKEELLKQHERDTLQLEELRKTKEVIEEELYAQALILESLNTTLYQTQMELQREKAAVATLEKTLQIKLTEAEDKLKYTIHHLTEENIHLRCQWFTYADAAAFGSYENQPQFIFKPFQQIKNTIEIKTTAMTVIVYKARNLGLNLHKNYVVLTLMICQLFENKKKKKENKVAAF</sequence>
<feature type="compositionally biased region" description="Low complexity" evidence="2">
    <location>
        <begin position="30"/>
        <end position="39"/>
    </location>
</feature>
<evidence type="ECO:0000313" key="3">
    <source>
        <dbReference type="EMBL" id="KAI4544346.1"/>
    </source>
</evidence>
<evidence type="ECO:0000313" key="4">
    <source>
        <dbReference type="Proteomes" id="UP001214576"/>
    </source>
</evidence>
<evidence type="ECO:0008006" key="5">
    <source>
        <dbReference type="Google" id="ProtNLM"/>
    </source>
</evidence>
<gene>
    <name evidence="3" type="ORF">MG293_004612</name>
</gene>
<comment type="caution">
    <text evidence="3">The sequence shown here is derived from an EMBL/GenBank/DDBJ whole genome shotgun (WGS) entry which is preliminary data.</text>
</comment>
<dbReference type="AlphaFoldDB" id="A0AAD4YF79"/>
<feature type="coiled-coil region" evidence="1">
    <location>
        <begin position="211"/>
        <end position="297"/>
    </location>
</feature>
<keyword evidence="4" id="KW-1185">Reference proteome</keyword>
<dbReference type="InterPro" id="IPR026674">
    <property type="entry name" value="FLACC1"/>
</dbReference>
<evidence type="ECO:0000256" key="1">
    <source>
        <dbReference type="SAM" id="Coils"/>
    </source>
</evidence>
<proteinExistence type="predicted"/>
<feature type="region of interest" description="Disordered" evidence="2">
    <location>
        <begin position="22"/>
        <end position="57"/>
    </location>
</feature>
<dbReference type="Proteomes" id="UP001214576">
    <property type="component" value="Unassembled WGS sequence"/>
</dbReference>
<dbReference type="GO" id="GO:0005737">
    <property type="term" value="C:cytoplasm"/>
    <property type="evidence" value="ECO:0007669"/>
    <property type="project" value="TreeGrafter"/>
</dbReference>
<feature type="region of interest" description="Disordered" evidence="2">
    <location>
        <begin position="149"/>
        <end position="176"/>
    </location>
</feature>
<dbReference type="EMBL" id="JAKZEL010000004">
    <property type="protein sequence ID" value="KAI4544346.1"/>
    <property type="molecule type" value="Genomic_DNA"/>
</dbReference>
<protein>
    <recommendedName>
        <fullName evidence="5">Flagellum associated containing coiled-coil domains 1</fullName>
    </recommendedName>
</protein>
<name>A0AAD4YF79_OVIAM</name>